<dbReference type="RefSeq" id="XP_011495016.1">
    <property type="nucleotide sequence ID" value="XM_011496714.1"/>
</dbReference>
<dbReference type="AlphaFoldDB" id="A0AAJ6YC47"/>
<protein>
    <submittedName>
        <fullName evidence="2">Uncharacterized protein C1orf112-like</fullName>
    </submittedName>
</protein>
<dbReference type="Pfam" id="PF14868">
    <property type="entry name" value="DUF4487"/>
    <property type="match status" value="1"/>
</dbReference>
<dbReference type="GeneID" id="105359944"/>
<sequence length="839" mass="97105">MSQKSPRNQLECIEDTLDELHDFLTNNNSFQNIGSENILHIALSYGEKKLYEIIKAINEDLENVDFEDDRNPCNILVKILKCWNICLDRIKLEEIRIIEIRYFVESFFDVIIATLSNCKAWAKNNQDRSSVLSSYLTSLFCQCTDALNLFYDFLDSVYSNTSFDEEEEKEMAILLTILDNTARVATLLADTDLKTLMDAWKRFGKLTSKYFNELKNCSPDTITHHFKGLSKSIVSVLSYINQKQAKSSERPIICCRILIKILEKLCAVFSGYIPYDVMNEIIVMIINVYMYTEQILNIKGYSAEFIKFIRSNFEFIIEPFIDVVFQNDSFKSALFNYEKNTDKNIIGYHLLLLAVVKKISSLPYANQREWCNKEQCIIDACFQNIDKLTTDICMGELQIQVSQDVAQGSYTANIYEATFLGICALVCQTKNSDFSQLTILLLRYLLSGNFFSSLLSSDVWCFICRLGSPEVCYNHFKYLIQIYEMLKERKNNLNVVILCNLIGRLYNFLLDTDKIDYINGLKNTCDPHSWSPITRVMDVQEKKQLQRKLDVISVHDRIAKDLRNLEEQPSLNSLDSLMRDLAIIETDDVPQDEELCDIFIKMWNKFVYILSDCDGTVLLLLEKFGSSLLRVMQPREKQDKYITSILESMAMMYPYASSGFRLEFCHFFTRCAASFSEPHKTIVADLIYRMLSDEDSSVQQQSFMVIHELTLVCQSMDVLSSVALAVKNGRADLSMALSEYIAGNVPKNLDMDDFFLNLCAYWAENSKHVCRKRSQTNREKIPKLSESMASSSNQLEHVEKQADRVCVDMELMLRFKENMKKDTRDRLRQLCLKFLDQCD</sequence>
<dbReference type="KEGG" id="csol:105359944"/>
<organism evidence="1 2">
    <name type="scientific">Ceratosolen solmsi marchali</name>
    <dbReference type="NCBI Taxonomy" id="326594"/>
    <lineage>
        <taxon>Eukaryota</taxon>
        <taxon>Metazoa</taxon>
        <taxon>Ecdysozoa</taxon>
        <taxon>Arthropoda</taxon>
        <taxon>Hexapoda</taxon>
        <taxon>Insecta</taxon>
        <taxon>Pterygota</taxon>
        <taxon>Neoptera</taxon>
        <taxon>Endopterygota</taxon>
        <taxon>Hymenoptera</taxon>
        <taxon>Apocrita</taxon>
        <taxon>Proctotrupomorpha</taxon>
        <taxon>Chalcidoidea</taxon>
        <taxon>Agaonidae</taxon>
        <taxon>Agaoninae</taxon>
        <taxon>Ceratosolen</taxon>
    </lineage>
</organism>
<evidence type="ECO:0000313" key="2">
    <source>
        <dbReference type="RefSeq" id="XP_011495016.1"/>
    </source>
</evidence>
<proteinExistence type="predicted"/>
<dbReference type="InterPro" id="IPR027902">
    <property type="entry name" value="DUF4487"/>
</dbReference>
<dbReference type="PANTHER" id="PTHR16071">
    <property type="entry name" value="CHROMOSOME 1 OPEN READING FRAME 112"/>
    <property type="match status" value="1"/>
</dbReference>
<gene>
    <name evidence="2" type="primary">LOC105359944</name>
</gene>
<evidence type="ECO:0000313" key="1">
    <source>
        <dbReference type="Proteomes" id="UP000695007"/>
    </source>
</evidence>
<dbReference type="Proteomes" id="UP000695007">
    <property type="component" value="Unplaced"/>
</dbReference>
<name>A0AAJ6YC47_9HYME</name>
<keyword evidence="1" id="KW-1185">Reference proteome</keyword>
<accession>A0AAJ6YC47</accession>
<reference evidence="2" key="1">
    <citation type="submission" date="2025-08" db="UniProtKB">
        <authorList>
            <consortium name="RefSeq"/>
        </authorList>
    </citation>
    <scope>IDENTIFICATION</scope>
</reference>
<dbReference type="PANTHER" id="PTHR16071:SF2">
    <property type="entry name" value="FIGNL1-INTERACTING REGULATOR OF RECOMBINATION AND MITOSIS"/>
    <property type="match status" value="1"/>
</dbReference>